<dbReference type="Gene3D" id="2.60.40.3440">
    <property type="match status" value="3"/>
</dbReference>
<evidence type="ECO:0000313" key="2">
    <source>
        <dbReference type="Proteomes" id="UP000676194"/>
    </source>
</evidence>
<dbReference type="RefSeq" id="WP_213495985.1">
    <property type="nucleotide sequence ID" value="NZ_CP074694.1"/>
</dbReference>
<dbReference type="AlphaFoldDB" id="A0A8E6EXL8"/>
<accession>A0A8E6EXL8</accession>
<dbReference type="Pfam" id="PF17963">
    <property type="entry name" value="Big_9"/>
    <property type="match status" value="3"/>
</dbReference>
<gene>
    <name evidence="1" type="ORF">KIH39_23460</name>
</gene>
<keyword evidence="2" id="KW-1185">Reference proteome</keyword>
<dbReference type="NCBIfam" id="NF012211">
    <property type="entry name" value="tand_rpt_95"/>
    <property type="match status" value="3"/>
</dbReference>
<dbReference type="Proteomes" id="UP000676194">
    <property type="component" value="Chromosome"/>
</dbReference>
<organism evidence="1 2">
    <name type="scientific">Telmatocola sphagniphila</name>
    <dbReference type="NCBI Taxonomy" id="1123043"/>
    <lineage>
        <taxon>Bacteria</taxon>
        <taxon>Pseudomonadati</taxon>
        <taxon>Planctomycetota</taxon>
        <taxon>Planctomycetia</taxon>
        <taxon>Gemmatales</taxon>
        <taxon>Gemmataceae</taxon>
    </lineage>
</organism>
<evidence type="ECO:0000313" key="1">
    <source>
        <dbReference type="EMBL" id="QVL31763.1"/>
    </source>
</evidence>
<dbReference type="EMBL" id="CP074694">
    <property type="protein sequence ID" value="QVL31763.1"/>
    <property type="molecule type" value="Genomic_DNA"/>
</dbReference>
<reference evidence="1" key="1">
    <citation type="submission" date="2021-05" db="EMBL/GenBank/DDBJ databases">
        <title>Complete genome sequence of the cellulolytic planctomycete Telmatocola sphagniphila SP2T and characterization of the first cellulase from planctomycetes.</title>
        <authorList>
            <person name="Rakitin A.L."/>
            <person name="Beletsky A.V."/>
            <person name="Naumoff D.G."/>
            <person name="Kulichevskaya I.S."/>
            <person name="Mardanov A.V."/>
            <person name="Ravin N.V."/>
            <person name="Dedysh S.N."/>
        </authorList>
    </citation>
    <scope>NUCLEOTIDE SEQUENCE</scope>
    <source>
        <strain evidence="1">SP2T</strain>
    </source>
</reference>
<protein>
    <submittedName>
        <fullName evidence="1">Tandem-95 repeat protein</fullName>
    </submittedName>
</protein>
<sequence length="489" mass="49536">MKKQRSESRFIPSLEDLENRLVLSGNVNALLLKGSLDIVGDNSNDSFSLLAIGQHAVKISSTDGSTTINGQQGPLIITDITAGVYIRLGNGNNNVEASGVVSFTDFAITAGNGNNTIGLANVYAMDDFDVGTIGSGNDTIQIISSMARNKLKLFSGSGEDNVAVVSSTFGANSTVQTTGQNGNLSLTNDTFGISSGNSGYSNLITNDAPIVGNTTGSVTGGESTTLNVLANDQAVVGYLDPKTVTIATQPTSGTVKVNSDGTITYTNNNSATATTDTFTYTVADSFGNVSSPATVTVNIAVQPVPTAGAVTATVNEGGTVSINLSGNTTDTGGTLDLSSLAISTQPSHGTVKINTDGSVNYTNDGTSSTSDSFQYTFKDKDGKVSSPGTVSITVNQPPVANADTATVAVGSSVNINVLANDTDPQGSLTASSVTIVQAPTYGTATANSDGTVTYASTAGTTATTDTFTYTVKDAAGLISKPATVTVTLT</sequence>
<proteinExistence type="predicted"/>
<dbReference type="KEGG" id="tsph:KIH39_23460"/>
<name>A0A8E6EXL8_9BACT</name>